<evidence type="ECO:0000256" key="4">
    <source>
        <dbReference type="ARBA" id="ARBA00022692"/>
    </source>
</evidence>
<evidence type="ECO:0000259" key="8">
    <source>
        <dbReference type="Pfam" id="PF00482"/>
    </source>
</evidence>
<dbReference type="GO" id="GO:0005886">
    <property type="term" value="C:plasma membrane"/>
    <property type="evidence" value="ECO:0007669"/>
    <property type="project" value="UniProtKB-SubCell"/>
</dbReference>
<comment type="similarity">
    <text evidence="2">Belongs to the GSP F family.</text>
</comment>
<gene>
    <name evidence="9" type="primary">gspF</name>
    <name evidence="9" type="ORF">Q31a_28780</name>
</gene>
<comment type="subcellular location">
    <subcellularLocation>
        <location evidence="1">Cell membrane</location>
        <topology evidence="1">Multi-pass membrane protein</topology>
    </subcellularLocation>
</comment>
<dbReference type="EMBL" id="CP036298">
    <property type="protein sequence ID" value="QDV24558.1"/>
    <property type="molecule type" value="Genomic_DNA"/>
</dbReference>
<dbReference type="OrthoDB" id="289349at2"/>
<evidence type="ECO:0000256" key="6">
    <source>
        <dbReference type="ARBA" id="ARBA00023136"/>
    </source>
</evidence>
<evidence type="ECO:0000256" key="5">
    <source>
        <dbReference type="ARBA" id="ARBA00022989"/>
    </source>
</evidence>
<dbReference type="Pfam" id="PF00482">
    <property type="entry name" value="T2SSF"/>
    <property type="match status" value="2"/>
</dbReference>
<dbReference type="PANTHER" id="PTHR30012:SF0">
    <property type="entry name" value="TYPE II SECRETION SYSTEM PROTEIN F-RELATED"/>
    <property type="match status" value="1"/>
</dbReference>
<feature type="domain" description="Type II secretion system protein GspF" evidence="8">
    <location>
        <begin position="244"/>
        <end position="363"/>
    </location>
</feature>
<keyword evidence="6 7" id="KW-0472">Membrane</keyword>
<feature type="domain" description="Type II secretion system protein GspF" evidence="8">
    <location>
        <begin position="47"/>
        <end position="167"/>
    </location>
</feature>
<evidence type="ECO:0000313" key="9">
    <source>
        <dbReference type="EMBL" id="QDV24558.1"/>
    </source>
</evidence>
<evidence type="ECO:0000256" key="2">
    <source>
        <dbReference type="ARBA" id="ARBA00005745"/>
    </source>
</evidence>
<name>A0A518G7K1_9BACT</name>
<dbReference type="InterPro" id="IPR003004">
    <property type="entry name" value="GspF/PilC"/>
</dbReference>
<accession>A0A518G7K1</accession>
<sequence length="374" mass="41717">MFDLFGILHSRLTESYRPGHSKASNWRSTPLWDADPQASVQASLVQLLSFAHRQRQPLAPLISGLAEEQRGVSRRRLRRLAMRLEQGMPLVDALEQTPGVLSDESVLTLRLGVQSGTLPAAFAALAGEDPSSRVHFSYRIRQALAYAAGLTLAFGFVGTFILVLIAPTFQKMLEEFGMAPVTVWQFSSLMTVTSYLSHYLPLFIALGVLLGILIWLTRPIRIFQRTWAARLLATVAQRRAAHMLQMFALVTDAGRPLPSVLSTLARYHFDRYIRSRLLFARNEVEQGAEPWESLASAQLLSPEECRAISSLEPSQSRSWLMRRLADWKLVQADRVASMIVACLHPLVVIAFGLVVLWIATAFIGMLSFMISSLA</sequence>
<evidence type="ECO:0000256" key="7">
    <source>
        <dbReference type="SAM" id="Phobius"/>
    </source>
</evidence>
<protein>
    <submittedName>
        <fullName evidence="9">Type II secretion system protein F</fullName>
    </submittedName>
</protein>
<keyword evidence="4 7" id="KW-0812">Transmembrane</keyword>
<dbReference type="PANTHER" id="PTHR30012">
    <property type="entry name" value="GENERAL SECRETION PATHWAY PROTEIN"/>
    <property type="match status" value="1"/>
</dbReference>
<proteinExistence type="inferred from homology"/>
<keyword evidence="5 7" id="KW-1133">Transmembrane helix</keyword>
<feature type="transmembrane region" description="Helical" evidence="7">
    <location>
        <begin position="196"/>
        <end position="216"/>
    </location>
</feature>
<reference evidence="9 10" key="1">
    <citation type="submission" date="2019-02" db="EMBL/GenBank/DDBJ databases">
        <title>Deep-cultivation of Planctomycetes and their phenomic and genomic characterization uncovers novel biology.</title>
        <authorList>
            <person name="Wiegand S."/>
            <person name="Jogler M."/>
            <person name="Boedeker C."/>
            <person name="Pinto D."/>
            <person name="Vollmers J."/>
            <person name="Rivas-Marin E."/>
            <person name="Kohn T."/>
            <person name="Peeters S.H."/>
            <person name="Heuer A."/>
            <person name="Rast P."/>
            <person name="Oberbeckmann S."/>
            <person name="Bunk B."/>
            <person name="Jeske O."/>
            <person name="Meyerdierks A."/>
            <person name="Storesund J.E."/>
            <person name="Kallscheuer N."/>
            <person name="Luecker S."/>
            <person name="Lage O.M."/>
            <person name="Pohl T."/>
            <person name="Merkel B.J."/>
            <person name="Hornburger P."/>
            <person name="Mueller R.-W."/>
            <person name="Bruemmer F."/>
            <person name="Labrenz M."/>
            <person name="Spormann A.M."/>
            <person name="Op den Camp H."/>
            <person name="Overmann J."/>
            <person name="Amann R."/>
            <person name="Jetten M.S.M."/>
            <person name="Mascher T."/>
            <person name="Medema M.H."/>
            <person name="Devos D.P."/>
            <person name="Kaster A.-K."/>
            <person name="Ovreas L."/>
            <person name="Rohde M."/>
            <person name="Galperin M.Y."/>
            <person name="Jogler C."/>
        </authorList>
    </citation>
    <scope>NUCLEOTIDE SEQUENCE [LARGE SCALE GENOMIC DNA]</scope>
    <source>
        <strain evidence="9 10">Q31a</strain>
    </source>
</reference>
<feature type="transmembrane region" description="Helical" evidence="7">
    <location>
        <begin position="143"/>
        <end position="166"/>
    </location>
</feature>
<dbReference type="Proteomes" id="UP000318017">
    <property type="component" value="Chromosome"/>
</dbReference>
<organism evidence="9 10">
    <name type="scientific">Aureliella helgolandensis</name>
    <dbReference type="NCBI Taxonomy" id="2527968"/>
    <lineage>
        <taxon>Bacteria</taxon>
        <taxon>Pseudomonadati</taxon>
        <taxon>Planctomycetota</taxon>
        <taxon>Planctomycetia</taxon>
        <taxon>Pirellulales</taxon>
        <taxon>Pirellulaceae</taxon>
        <taxon>Aureliella</taxon>
    </lineage>
</organism>
<dbReference type="Gene3D" id="1.20.81.30">
    <property type="entry name" value="Type II secretion system (T2SS), domain F"/>
    <property type="match status" value="2"/>
</dbReference>
<evidence type="ECO:0000256" key="3">
    <source>
        <dbReference type="ARBA" id="ARBA00022475"/>
    </source>
</evidence>
<dbReference type="KEGG" id="ahel:Q31a_28780"/>
<dbReference type="InterPro" id="IPR042094">
    <property type="entry name" value="T2SS_GspF_sf"/>
</dbReference>
<dbReference type="RefSeq" id="WP_145078316.1">
    <property type="nucleotide sequence ID" value="NZ_CP036298.1"/>
</dbReference>
<evidence type="ECO:0000313" key="10">
    <source>
        <dbReference type="Proteomes" id="UP000318017"/>
    </source>
</evidence>
<evidence type="ECO:0000256" key="1">
    <source>
        <dbReference type="ARBA" id="ARBA00004651"/>
    </source>
</evidence>
<dbReference type="InterPro" id="IPR018076">
    <property type="entry name" value="T2SS_GspF_dom"/>
</dbReference>
<keyword evidence="3" id="KW-1003">Cell membrane</keyword>
<feature type="transmembrane region" description="Helical" evidence="7">
    <location>
        <begin position="346"/>
        <end position="370"/>
    </location>
</feature>
<dbReference type="AlphaFoldDB" id="A0A518G7K1"/>
<keyword evidence="10" id="KW-1185">Reference proteome</keyword>